<dbReference type="GO" id="GO:0000271">
    <property type="term" value="P:polysaccharide biosynthetic process"/>
    <property type="evidence" value="ECO:0007669"/>
    <property type="project" value="TreeGrafter"/>
</dbReference>
<dbReference type="InterPro" id="IPR000888">
    <property type="entry name" value="RmlC-like"/>
</dbReference>
<dbReference type="EMBL" id="CP003811">
    <property type="protein sequence ID" value="AIQ90564.1"/>
    <property type="molecule type" value="Genomic_DNA"/>
</dbReference>
<evidence type="ECO:0000256" key="8">
    <source>
        <dbReference type="SAM" id="MobiDB-lite"/>
    </source>
</evidence>
<evidence type="ECO:0000256" key="7">
    <source>
        <dbReference type="RuleBase" id="RU364069"/>
    </source>
</evidence>
<name>A0A089Q7L6_9HYPH</name>
<feature type="active site" description="Proton donor" evidence="5">
    <location>
        <position position="162"/>
    </location>
</feature>
<evidence type="ECO:0000256" key="4">
    <source>
        <dbReference type="ARBA" id="ARBA00019595"/>
    </source>
</evidence>
<accession>A0A089Q7L6</accession>
<organism evidence="9 10">
    <name type="scientific">Methylobacterium oryzae CBMB20</name>
    <dbReference type="NCBI Taxonomy" id="693986"/>
    <lineage>
        <taxon>Bacteria</taxon>
        <taxon>Pseudomonadati</taxon>
        <taxon>Pseudomonadota</taxon>
        <taxon>Alphaproteobacteria</taxon>
        <taxon>Hyphomicrobiales</taxon>
        <taxon>Methylobacteriaceae</taxon>
        <taxon>Methylobacterium</taxon>
    </lineage>
</organism>
<dbReference type="CDD" id="cd00438">
    <property type="entry name" value="cupin_RmlC"/>
    <property type="match status" value="1"/>
</dbReference>
<dbReference type="UniPathway" id="UPA00124"/>
<dbReference type="GO" id="GO:0005829">
    <property type="term" value="C:cytosol"/>
    <property type="evidence" value="ECO:0007669"/>
    <property type="project" value="TreeGrafter"/>
</dbReference>
<sequence length="213" mass="23113">MVGKAGARPGTTDAETSAGPRDGIRKKGAGMDVIETEIPDVKRIAVKRFGDTRGWFSETFRADALARVGITTPFVQDNQSFSAPQGTIRGLHFQIAPRAQAKLIRVLQGAILDVAVDIRSGSPTYGKYVAVTLDAETGDQLYIPHGFAHGFCTLTPDVMVAYKVDEYYSPEHDRALAWNDPEVGIPWPVSGEAAILSDKDRRAPRLADLGQVF</sequence>
<evidence type="ECO:0000256" key="1">
    <source>
        <dbReference type="ARBA" id="ARBA00001298"/>
    </source>
</evidence>
<evidence type="ECO:0000256" key="3">
    <source>
        <dbReference type="ARBA" id="ARBA00012098"/>
    </source>
</evidence>
<proteinExistence type="inferred from homology"/>
<comment type="function">
    <text evidence="2 7">Catalyzes the epimerization of the C3' and C5'positions of dTDP-6-deoxy-D-xylo-4-hexulose, forming dTDP-6-deoxy-L-lyxo-4-hexulose.</text>
</comment>
<dbReference type="AlphaFoldDB" id="A0A089Q7L6"/>
<keyword evidence="10" id="KW-1185">Reference proteome</keyword>
<feature type="region of interest" description="Disordered" evidence="8">
    <location>
        <begin position="1"/>
        <end position="29"/>
    </location>
</feature>
<gene>
    <name evidence="9" type="primary">rfbC</name>
    <name evidence="9" type="ORF">MOC_2809</name>
</gene>
<evidence type="ECO:0000313" key="10">
    <source>
        <dbReference type="Proteomes" id="UP000029492"/>
    </source>
</evidence>
<dbReference type="EC" id="5.1.3.13" evidence="3 7"/>
<dbReference type="Pfam" id="PF00908">
    <property type="entry name" value="dTDP_sugar_isom"/>
    <property type="match status" value="1"/>
</dbReference>
<keyword evidence="7 9" id="KW-0413">Isomerase</keyword>
<dbReference type="Gene3D" id="2.60.120.10">
    <property type="entry name" value="Jelly Rolls"/>
    <property type="match status" value="1"/>
</dbReference>
<dbReference type="PANTHER" id="PTHR21047:SF2">
    <property type="entry name" value="THYMIDINE DIPHOSPHO-4-KETO-RHAMNOSE 3,5-EPIMERASE"/>
    <property type="match status" value="1"/>
</dbReference>
<reference evidence="9 10" key="1">
    <citation type="journal article" date="2014" name="PLoS ONE">
        <title>Genome Information of Methylobacterium oryzae, a Plant-Probiotic Methylotroph in the Phyllosphere.</title>
        <authorList>
            <person name="Kwak M.J."/>
            <person name="Jeong H."/>
            <person name="Madhaiyan M."/>
            <person name="Lee Y."/>
            <person name="Sa T.M."/>
            <person name="Oh T.K."/>
            <person name="Kim J.F."/>
        </authorList>
    </citation>
    <scope>NUCLEOTIDE SEQUENCE [LARGE SCALE GENOMIC DNA]</scope>
    <source>
        <strain evidence="9 10">CBMB20</strain>
    </source>
</reference>
<evidence type="ECO:0000313" key="9">
    <source>
        <dbReference type="EMBL" id="AIQ90564.1"/>
    </source>
</evidence>
<dbReference type="STRING" id="693986.MOC_2809"/>
<dbReference type="NCBIfam" id="TIGR01221">
    <property type="entry name" value="rmlC"/>
    <property type="match status" value="1"/>
</dbReference>
<evidence type="ECO:0000256" key="5">
    <source>
        <dbReference type="PIRSR" id="PIRSR600888-1"/>
    </source>
</evidence>
<dbReference type="InterPro" id="IPR011051">
    <property type="entry name" value="RmlC_Cupin_sf"/>
</dbReference>
<dbReference type="PANTHER" id="PTHR21047">
    <property type="entry name" value="DTDP-6-DEOXY-D-GLUCOSE-3,5 EPIMERASE"/>
    <property type="match status" value="1"/>
</dbReference>
<dbReference type="InterPro" id="IPR014710">
    <property type="entry name" value="RmlC-like_jellyroll"/>
</dbReference>
<dbReference type="Proteomes" id="UP000029492">
    <property type="component" value="Chromosome"/>
</dbReference>
<comment type="subunit">
    <text evidence="7">Homodimer.</text>
</comment>
<feature type="active site" description="Proton acceptor" evidence="5">
    <location>
        <position position="92"/>
    </location>
</feature>
<comment type="similarity">
    <text evidence="7">Belongs to the dTDP-4-dehydrorhamnose 3,5-epimerase family.</text>
</comment>
<dbReference type="GO" id="GO:0019305">
    <property type="term" value="P:dTDP-rhamnose biosynthetic process"/>
    <property type="evidence" value="ECO:0007669"/>
    <property type="project" value="UniProtKB-UniRule"/>
</dbReference>
<dbReference type="KEGG" id="mor:MOC_2809"/>
<dbReference type="HOGENOM" id="CLU_090940_1_1_5"/>
<dbReference type="GO" id="GO:0008830">
    <property type="term" value="F:dTDP-4-dehydrorhamnose 3,5-epimerase activity"/>
    <property type="evidence" value="ECO:0007669"/>
    <property type="project" value="UniProtKB-UniRule"/>
</dbReference>
<comment type="pathway">
    <text evidence="7">Carbohydrate biosynthesis; dTDP-L-rhamnose biosynthesis.</text>
</comment>
<dbReference type="eggNOG" id="COG1898">
    <property type="taxonomic scope" value="Bacteria"/>
</dbReference>
<feature type="site" description="Participates in a stacking interaction with the thymidine ring of dTDP-4-oxo-6-deoxyglucose" evidence="6">
    <location>
        <position position="168"/>
    </location>
</feature>
<evidence type="ECO:0000256" key="6">
    <source>
        <dbReference type="PIRSR" id="PIRSR600888-3"/>
    </source>
</evidence>
<comment type="catalytic activity">
    <reaction evidence="1 7">
        <text>dTDP-4-dehydro-6-deoxy-alpha-D-glucose = dTDP-4-dehydro-beta-L-rhamnose</text>
        <dbReference type="Rhea" id="RHEA:16969"/>
        <dbReference type="ChEBI" id="CHEBI:57649"/>
        <dbReference type="ChEBI" id="CHEBI:62830"/>
        <dbReference type="EC" id="5.1.3.13"/>
    </reaction>
</comment>
<protein>
    <recommendedName>
        <fullName evidence="4 7">dTDP-4-dehydrorhamnose 3,5-epimerase</fullName>
        <ecNumber evidence="3 7">5.1.3.13</ecNumber>
    </recommendedName>
    <alternativeName>
        <fullName evidence="7">Thymidine diphospho-4-keto-rhamnose 3,5-epimerase</fullName>
    </alternativeName>
</protein>
<dbReference type="SUPFAM" id="SSF51182">
    <property type="entry name" value="RmlC-like cupins"/>
    <property type="match status" value="1"/>
</dbReference>
<evidence type="ECO:0000256" key="2">
    <source>
        <dbReference type="ARBA" id="ARBA00001997"/>
    </source>
</evidence>